<accession>A0ABW3K2E7</accession>
<keyword evidence="4" id="KW-1185">Reference proteome</keyword>
<sequence>METKKILLIDDEQDFGFIMKSFFTRKNCEVYHALTLAEGMKILDEVDPDYIFLDNNLPDGLGWGKSEYIRLNYPRAQLNLISAYHVPKTTASSFRILEKPLVMEELNKIFESTSFV</sequence>
<evidence type="ECO:0000313" key="3">
    <source>
        <dbReference type="EMBL" id="MFD1000443.1"/>
    </source>
</evidence>
<dbReference type="RefSeq" id="WP_377579860.1">
    <property type="nucleotide sequence ID" value="NZ_JBHTKA010000004.1"/>
</dbReference>
<organism evidence="3 4">
    <name type="scientific">Ohtaekwangia kribbensis</name>
    <dbReference type="NCBI Taxonomy" id="688913"/>
    <lineage>
        <taxon>Bacteria</taxon>
        <taxon>Pseudomonadati</taxon>
        <taxon>Bacteroidota</taxon>
        <taxon>Cytophagia</taxon>
        <taxon>Cytophagales</taxon>
        <taxon>Fulvivirgaceae</taxon>
        <taxon>Ohtaekwangia</taxon>
    </lineage>
</organism>
<proteinExistence type="predicted"/>
<dbReference type="SMART" id="SM00448">
    <property type="entry name" value="REC"/>
    <property type="match status" value="1"/>
</dbReference>
<feature type="modified residue" description="4-aspartylphosphate" evidence="1">
    <location>
        <position position="54"/>
    </location>
</feature>
<protein>
    <submittedName>
        <fullName evidence="3">Response regulator</fullName>
    </submittedName>
</protein>
<evidence type="ECO:0000259" key="2">
    <source>
        <dbReference type="PROSITE" id="PS50110"/>
    </source>
</evidence>
<comment type="caution">
    <text evidence="3">The sequence shown here is derived from an EMBL/GenBank/DDBJ whole genome shotgun (WGS) entry which is preliminary data.</text>
</comment>
<dbReference type="CDD" id="cd00156">
    <property type="entry name" value="REC"/>
    <property type="match status" value="1"/>
</dbReference>
<dbReference type="Pfam" id="PF00072">
    <property type="entry name" value="Response_reg"/>
    <property type="match status" value="1"/>
</dbReference>
<dbReference type="EMBL" id="JBHTKA010000004">
    <property type="protein sequence ID" value="MFD1000443.1"/>
    <property type="molecule type" value="Genomic_DNA"/>
</dbReference>
<name>A0ABW3K2E7_9BACT</name>
<dbReference type="PROSITE" id="PS50110">
    <property type="entry name" value="RESPONSE_REGULATORY"/>
    <property type="match status" value="1"/>
</dbReference>
<dbReference type="SUPFAM" id="SSF52172">
    <property type="entry name" value="CheY-like"/>
    <property type="match status" value="1"/>
</dbReference>
<feature type="domain" description="Response regulatory" evidence="2">
    <location>
        <begin position="5"/>
        <end position="114"/>
    </location>
</feature>
<dbReference type="Proteomes" id="UP001597112">
    <property type="component" value="Unassembled WGS sequence"/>
</dbReference>
<gene>
    <name evidence="3" type="ORF">ACFQ21_14055</name>
</gene>
<evidence type="ECO:0000256" key="1">
    <source>
        <dbReference type="PROSITE-ProRule" id="PRU00169"/>
    </source>
</evidence>
<keyword evidence="1" id="KW-0597">Phosphoprotein</keyword>
<dbReference type="Gene3D" id="3.40.50.2300">
    <property type="match status" value="1"/>
</dbReference>
<dbReference type="InterPro" id="IPR011006">
    <property type="entry name" value="CheY-like_superfamily"/>
</dbReference>
<dbReference type="InterPro" id="IPR001789">
    <property type="entry name" value="Sig_transdc_resp-reg_receiver"/>
</dbReference>
<evidence type="ECO:0000313" key="4">
    <source>
        <dbReference type="Proteomes" id="UP001597112"/>
    </source>
</evidence>
<reference evidence="4" key="1">
    <citation type="journal article" date="2019" name="Int. J. Syst. Evol. Microbiol.">
        <title>The Global Catalogue of Microorganisms (GCM) 10K type strain sequencing project: providing services to taxonomists for standard genome sequencing and annotation.</title>
        <authorList>
            <consortium name="The Broad Institute Genomics Platform"/>
            <consortium name="The Broad Institute Genome Sequencing Center for Infectious Disease"/>
            <person name="Wu L."/>
            <person name="Ma J."/>
        </authorList>
    </citation>
    <scope>NUCLEOTIDE SEQUENCE [LARGE SCALE GENOMIC DNA]</scope>
    <source>
        <strain evidence="4">CCUG 58938</strain>
    </source>
</reference>